<reference evidence="2 3" key="1">
    <citation type="submission" date="2016-04" db="EMBL/GenBank/DDBJ databases">
        <title>A degradative enzymes factory behind the ericoid mycorrhizal symbiosis.</title>
        <authorList>
            <consortium name="DOE Joint Genome Institute"/>
            <person name="Martino E."/>
            <person name="Morin E."/>
            <person name="Grelet G."/>
            <person name="Kuo A."/>
            <person name="Kohler A."/>
            <person name="Daghino S."/>
            <person name="Barry K."/>
            <person name="Choi C."/>
            <person name="Cichocki N."/>
            <person name="Clum A."/>
            <person name="Copeland A."/>
            <person name="Hainaut M."/>
            <person name="Haridas S."/>
            <person name="Labutti K."/>
            <person name="Lindquist E."/>
            <person name="Lipzen A."/>
            <person name="Khouja H.-R."/>
            <person name="Murat C."/>
            <person name="Ohm R."/>
            <person name="Olson A."/>
            <person name="Spatafora J."/>
            <person name="Veneault-Fourrey C."/>
            <person name="Henrissat B."/>
            <person name="Grigoriev I."/>
            <person name="Martin F."/>
            <person name="Perotto S."/>
        </authorList>
    </citation>
    <scope>NUCLEOTIDE SEQUENCE [LARGE SCALE GENOMIC DNA]</scope>
    <source>
        <strain evidence="2 3">F</strain>
    </source>
</reference>
<accession>A0A2J6RZM5</accession>
<keyword evidence="3" id="KW-1185">Reference proteome</keyword>
<evidence type="ECO:0000313" key="2">
    <source>
        <dbReference type="EMBL" id="PMD43967.1"/>
    </source>
</evidence>
<name>A0A2J6RZM5_HYAVF</name>
<dbReference type="Proteomes" id="UP000235786">
    <property type="component" value="Unassembled WGS sequence"/>
</dbReference>
<evidence type="ECO:0008006" key="4">
    <source>
        <dbReference type="Google" id="ProtNLM"/>
    </source>
</evidence>
<feature type="signal peptide" evidence="1">
    <location>
        <begin position="1"/>
        <end position="17"/>
    </location>
</feature>
<protein>
    <recommendedName>
        <fullName evidence="4">Ubiquitin 3 binding protein But2 C-terminal domain-containing protein</fullName>
    </recommendedName>
</protein>
<sequence length="218" mass="23096">MHSSFAILLSALAIATASPTLAPRACATSFPNSLYTLNSAHPDESLYMPFSGPFELPQLSLSHQDDAASNAQDNLQYIDFTIPPGSYGCELKITDQANQLSFDYNGDTSASPPALNVQALFPNAMLGDATYNNIMNATPPVIAASQWGALTLARGAPPMAINSMPCPVAMADGEHGHAQFVLQFAQTGAGNSTWVLPQWTEDAAGVQTCNGIYMTYNC</sequence>
<dbReference type="OrthoDB" id="5308323at2759"/>
<feature type="chain" id="PRO_5014347349" description="Ubiquitin 3 binding protein But2 C-terminal domain-containing protein" evidence="1">
    <location>
        <begin position="18"/>
        <end position="218"/>
    </location>
</feature>
<gene>
    <name evidence="2" type="ORF">L207DRAFT_525339</name>
</gene>
<proteinExistence type="predicted"/>
<keyword evidence="1" id="KW-0732">Signal</keyword>
<dbReference type="EMBL" id="KZ613941">
    <property type="protein sequence ID" value="PMD43967.1"/>
    <property type="molecule type" value="Genomic_DNA"/>
</dbReference>
<evidence type="ECO:0000313" key="3">
    <source>
        <dbReference type="Proteomes" id="UP000235786"/>
    </source>
</evidence>
<dbReference type="AlphaFoldDB" id="A0A2J6RZM5"/>
<evidence type="ECO:0000256" key="1">
    <source>
        <dbReference type="SAM" id="SignalP"/>
    </source>
</evidence>
<organism evidence="2 3">
    <name type="scientific">Hyaloscypha variabilis (strain UAMH 11265 / GT02V1 / F)</name>
    <name type="common">Meliniomyces variabilis</name>
    <dbReference type="NCBI Taxonomy" id="1149755"/>
    <lineage>
        <taxon>Eukaryota</taxon>
        <taxon>Fungi</taxon>
        <taxon>Dikarya</taxon>
        <taxon>Ascomycota</taxon>
        <taxon>Pezizomycotina</taxon>
        <taxon>Leotiomycetes</taxon>
        <taxon>Helotiales</taxon>
        <taxon>Hyaloscyphaceae</taxon>
        <taxon>Hyaloscypha</taxon>
        <taxon>Hyaloscypha variabilis</taxon>
    </lineage>
</organism>